<dbReference type="AlphaFoldDB" id="A0A2P2NUU4"/>
<accession>A0A2P2NUU4</accession>
<reference evidence="1" key="1">
    <citation type="submission" date="2018-02" db="EMBL/GenBank/DDBJ databases">
        <title>Rhizophora mucronata_Transcriptome.</title>
        <authorList>
            <person name="Meera S.P."/>
            <person name="Sreeshan A."/>
            <person name="Augustine A."/>
        </authorList>
    </citation>
    <scope>NUCLEOTIDE SEQUENCE</scope>
    <source>
        <tissue evidence="1">Leaf</tissue>
    </source>
</reference>
<sequence>MPETKPKKTQQNNHTRNHIIEYSGNCMPTVNFIL</sequence>
<dbReference type="EMBL" id="GGEC01065788">
    <property type="protein sequence ID" value="MBX46272.1"/>
    <property type="molecule type" value="Transcribed_RNA"/>
</dbReference>
<organism evidence="1">
    <name type="scientific">Rhizophora mucronata</name>
    <name type="common">Asiatic mangrove</name>
    <dbReference type="NCBI Taxonomy" id="61149"/>
    <lineage>
        <taxon>Eukaryota</taxon>
        <taxon>Viridiplantae</taxon>
        <taxon>Streptophyta</taxon>
        <taxon>Embryophyta</taxon>
        <taxon>Tracheophyta</taxon>
        <taxon>Spermatophyta</taxon>
        <taxon>Magnoliopsida</taxon>
        <taxon>eudicotyledons</taxon>
        <taxon>Gunneridae</taxon>
        <taxon>Pentapetalae</taxon>
        <taxon>rosids</taxon>
        <taxon>fabids</taxon>
        <taxon>Malpighiales</taxon>
        <taxon>Rhizophoraceae</taxon>
        <taxon>Rhizophora</taxon>
    </lineage>
</organism>
<name>A0A2P2NUU4_RHIMU</name>
<protein>
    <submittedName>
        <fullName evidence="1">Uncharacterized protein</fullName>
    </submittedName>
</protein>
<proteinExistence type="predicted"/>
<evidence type="ECO:0000313" key="1">
    <source>
        <dbReference type="EMBL" id="MBX46272.1"/>
    </source>
</evidence>